<gene>
    <name evidence="1" type="ORF">BaRGS_00006766</name>
</gene>
<keyword evidence="2" id="KW-1185">Reference proteome</keyword>
<dbReference type="EMBL" id="JACVVK020000028">
    <property type="protein sequence ID" value="KAK7502014.1"/>
    <property type="molecule type" value="Genomic_DNA"/>
</dbReference>
<organism evidence="1 2">
    <name type="scientific">Batillaria attramentaria</name>
    <dbReference type="NCBI Taxonomy" id="370345"/>
    <lineage>
        <taxon>Eukaryota</taxon>
        <taxon>Metazoa</taxon>
        <taxon>Spiralia</taxon>
        <taxon>Lophotrochozoa</taxon>
        <taxon>Mollusca</taxon>
        <taxon>Gastropoda</taxon>
        <taxon>Caenogastropoda</taxon>
        <taxon>Sorbeoconcha</taxon>
        <taxon>Cerithioidea</taxon>
        <taxon>Batillariidae</taxon>
        <taxon>Batillaria</taxon>
    </lineage>
</organism>
<protein>
    <submittedName>
        <fullName evidence="1">Uncharacterized protein</fullName>
    </submittedName>
</protein>
<dbReference type="AlphaFoldDB" id="A0ABD0LSQ3"/>
<evidence type="ECO:0000313" key="2">
    <source>
        <dbReference type="Proteomes" id="UP001519460"/>
    </source>
</evidence>
<sequence>MQSGKQRLAMLKKFQASLIPQKPRKSSMTFWSKKDPMQLYKKDDLVDSVVNPPYKVEFGLRSDKRDYNHAPWQVLAVRARMYMAKKEAAEAAEPSHPTEEEEEMEKHELTVEPFRWVPDVGWVLIEQPIEGVIYEELDGFMPGDLSTSRPLYSLKEEWKNTVWYQAVIHEQAKLARANKAAEPKMPFTVFSVEEKKWEF</sequence>
<comment type="caution">
    <text evidence="1">The sequence shown here is derived from an EMBL/GenBank/DDBJ whole genome shotgun (WGS) entry which is preliminary data.</text>
</comment>
<reference evidence="1 2" key="1">
    <citation type="journal article" date="2023" name="Sci. Data">
        <title>Genome assembly of the Korean intertidal mud-creeper Batillaria attramentaria.</title>
        <authorList>
            <person name="Patra A.K."/>
            <person name="Ho P.T."/>
            <person name="Jun S."/>
            <person name="Lee S.J."/>
            <person name="Kim Y."/>
            <person name="Won Y.J."/>
        </authorList>
    </citation>
    <scope>NUCLEOTIDE SEQUENCE [LARGE SCALE GENOMIC DNA]</scope>
    <source>
        <strain evidence="1">Wonlab-2016</strain>
    </source>
</reference>
<name>A0ABD0LSQ3_9CAEN</name>
<dbReference type="Proteomes" id="UP001519460">
    <property type="component" value="Unassembled WGS sequence"/>
</dbReference>
<accession>A0ABD0LSQ3</accession>
<evidence type="ECO:0000313" key="1">
    <source>
        <dbReference type="EMBL" id="KAK7502014.1"/>
    </source>
</evidence>
<proteinExistence type="predicted"/>